<dbReference type="PANTHER" id="PTHR43479:SF11">
    <property type="entry name" value="ACREF_ENVCD OPERON REPRESSOR-RELATED"/>
    <property type="match status" value="1"/>
</dbReference>
<evidence type="ECO:0000313" key="5">
    <source>
        <dbReference type="Proteomes" id="UP000070452"/>
    </source>
</evidence>
<feature type="DNA-binding region" description="H-T-H motif" evidence="2">
    <location>
        <begin position="25"/>
        <end position="44"/>
    </location>
</feature>
<evidence type="ECO:0000313" key="4">
    <source>
        <dbReference type="EMBL" id="KWX17909.1"/>
    </source>
</evidence>
<evidence type="ECO:0000256" key="2">
    <source>
        <dbReference type="PROSITE-ProRule" id="PRU00335"/>
    </source>
</evidence>
<name>A0A132P6H6_ENTFC</name>
<dbReference type="InterPro" id="IPR001647">
    <property type="entry name" value="HTH_TetR"/>
</dbReference>
<dbReference type="PRINTS" id="PR00455">
    <property type="entry name" value="HTHTETR"/>
</dbReference>
<dbReference type="Proteomes" id="UP000070452">
    <property type="component" value="Unassembled WGS sequence"/>
</dbReference>
<accession>A0A132P6H6</accession>
<dbReference type="PROSITE" id="PS50977">
    <property type="entry name" value="HTH_TETR_2"/>
    <property type="match status" value="1"/>
</dbReference>
<dbReference type="Pfam" id="PF00440">
    <property type="entry name" value="TetR_N"/>
    <property type="match status" value="1"/>
</dbReference>
<dbReference type="GO" id="GO:0003677">
    <property type="term" value="F:DNA binding"/>
    <property type="evidence" value="ECO:0007669"/>
    <property type="project" value="UniProtKB-UniRule"/>
</dbReference>
<dbReference type="EMBL" id="LRHK01000001">
    <property type="protein sequence ID" value="KWX17909.1"/>
    <property type="molecule type" value="Genomic_DNA"/>
</dbReference>
<dbReference type="Gene3D" id="1.10.357.10">
    <property type="entry name" value="Tetracycline Repressor, domain 2"/>
    <property type="match status" value="1"/>
</dbReference>
<evidence type="ECO:0000256" key="1">
    <source>
        <dbReference type="ARBA" id="ARBA00023125"/>
    </source>
</evidence>
<dbReference type="PANTHER" id="PTHR43479">
    <property type="entry name" value="ACREF/ENVCD OPERON REPRESSOR-RELATED"/>
    <property type="match status" value="1"/>
</dbReference>
<dbReference type="InterPro" id="IPR009057">
    <property type="entry name" value="Homeodomain-like_sf"/>
</dbReference>
<dbReference type="InterPro" id="IPR050624">
    <property type="entry name" value="HTH-type_Tx_Regulator"/>
</dbReference>
<gene>
    <name evidence="4" type="ORF">AWT83_05280</name>
</gene>
<dbReference type="RefSeq" id="WP_044822752.1">
    <property type="nucleotide sequence ID" value="NZ_JAVRAP010000003.1"/>
</dbReference>
<sequence>MSDTKENILKIALHLFAVNGYEAVSVSMIAEALGMTKGALYKHYKNKQDIFDCIVERMYQIDNKRAKEYQVPESTIVVTPNAYRNTTIESLTTFTFAQYDFWVTDEFASNFRKMLILEQYRNLKMNMLYQKCLVNGPISYIEDIFNEMIKKGVLQECDTKQLAIEYYAPLFLLISVADAVENCWDLKSQLTTHVNQFVKKYITNEKVK</sequence>
<protein>
    <submittedName>
        <fullName evidence="4">TetR family transcriptional regulator</fullName>
    </submittedName>
</protein>
<dbReference type="SUPFAM" id="SSF46689">
    <property type="entry name" value="Homeodomain-like"/>
    <property type="match status" value="1"/>
</dbReference>
<organism evidence="4 5">
    <name type="scientific">Enterococcus faecium</name>
    <name type="common">Streptococcus faecium</name>
    <dbReference type="NCBI Taxonomy" id="1352"/>
    <lineage>
        <taxon>Bacteria</taxon>
        <taxon>Bacillati</taxon>
        <taxon>Bacillota</taxon>
        <taxon>Bacilli</taxon>
        <taxon>Lactobacillales</taxon>
        <taxon>Enterococcaceae</taxon>
        <taxon>Enterococcus</taxon>
    </lineage>
</organism>
<reference evidence="4 5" key="1">
    <citation type="submission" date="2016-01" db="EMBL/GenBank/DDBJ databases">
        <title>Molecular Mechanisms for transfer of large genomic segments between Enterococcus faecium strains.</title>
        <authorList>
            <person name="Garcia-Solache M.A."/>
            <person name="Lebreton F."/>
            <person name="Mclaughlin R.E."/>
            <person name="Whiteaker J.D."/>
            <person name="Gilmore M.S."/>
            <person name="Rice L.B."/>
        </authorList>
    </citation>
    <scope>NUCLEOTIDE SEQUENCE [LARGE SCALE GENOMIC DNA]</scope>
    <source>
        <strain evidence="4 5">D344RRF x C68</strain>
    </source>
</reference>
<proteinExistence type="predicted"/>
<evidence type="ECO:0000259" key="3">
    <source>
        <dbReference type="PROSITE" id="PS50977"/>
    </source>
</evidence>
<feature type="domain" description="HTH tetR-type" evidence="3">
    <location>
        <begin position="2"/>
        <end position="62"/>
    </location>
</feature>
<comment type="caution">
    <text evidence="4">The sequence shown here is derived from an EMBL/GenBank/DDBJ whole genome shotgun (WGS) entry which is preliminary data.</text>
</comment>
<keyword evidence="1 2" id="KW-0238">DNA-binding</keyword>
<dbReference type="AlphaFoldDB" id="A0A132P6H6"/>